<dbReference type="PROSITE" id="PS50835">
    <property type="entry name" value="IG_LIKE"/>
    <property type="match status" value="1"/>
</dbReference>
<keyword evidence="9" id="KW-1185">Reference proteome</keyword>
<dbReference type="InterPro" id="IPR007110">
    <property type="entry name" value="Ig-like_dom"/>
</dbReference>
<protein>
    <recommendedName>
        <fullName evidence="7">Ig-like domain-containing protein</fullName>
    </recommendedName>
</protein>
<dbReference type="GO" id="GO:0005886">
    <property type="term" value="C:plasma membrane"/>
    <property type="evidence" value="ECO:0007669"/>
    <property type="project" value="TreeGrafter"/>
</dbReference>
<evidence type="ECO:0000256" key="6">
    <source>
        <dbReference type="SAM" id="Phobius"/>
    </source>
</evidence>
<keyword evidence="6" id="KW-0812">Transmembrane</keyword>
<dbReference type="InterPro" id="IPR051275">
    <property type="entry name" value="Cell_adhesion_signaling"/>
</dbReference>
<dbReference type="PANTHER" id="PTHR11640">
    <property type="entry name" value="NEPHRIN"/>
    <property type="match status" value="1"/>
</dbReference>
<dbReference type="InterPro" id="IPR013783">
    <property type="entry name" value="Ig-like_fold"/>
</dbReference>
<evidence type="ECO:0000256" key="2">
    <source>
        <dbReference type="ARBA" id="ARBA00023136"/>
    </source>
</evidence>
<feature type="domain" description="Ig-like" evidence="7">
    <location>
        <begin position="20"/>
        <end position="107"/>
    </location>
</feature>
<keyword evidence="3" id="KW-1015">Disulfide bond</keyword>
<name>A0A8S3RVP7_MYTED</name>
<dbReference type="OrthoDB" id="6158624at2759"/>
<evidence type="ECO:0000256" key="4">
    <source>
        <dbReference type="ARBA" id="ARBA00023180"/>
    </source>
</evidence>
<evidence type="ECO:0000313" key="9">
    <source>
        <dbReference type="Proteomes" id="UP000683360"/>
    </source>
</evidence>
<dbReference type="SUPFAM" id="SSF48726">
    <property type="entry name" value="Immunoglobulin"/>
    <property type="match status" value="1"/>
</dbReference>
<accession>A0A8S3RVP7</accession>
<keyword evidence="2 6" id="KW-0472">Membrane</keyword>
<dbReference type="Proteomes" id="UP000683360">
    <property type="component" value="Unassembled WGS sequence"/>
</dbReference>
<dbReference type="Gene3D" id="2.60.40.10">
    <property type="entry name" value="Immunoglobulins"/>
    <property type="match status" value="1"/>
</dbReference>
<evidence type="ECO:0000256" key="1">
    <source>
        <dbReference type="ARBA" id="ARBA00004479"/>
    </source>
</evidence>
<comment type="caution">
    <text evidence="8">The sequence shown here is derived from an EMBL/GenBank/DDBJ whole genome shotgun (WGS) entry which is preliminary data.</text>
</comment>
<dbReference type="SMART" id="SM00408">
    <property type="entry name" value="IGc2"/>
    <property type="match status" value="1"/>
</dbReference>
<dbReference type="GO" id="GO:0098609">
    <property type="term" value="P:cell-cell adhesion"/>
    <property type="evidence" value="ECO:0007669"/>
    <property type="project" value="TreeGrafter"/>
</dbReference>
<keyword evidence="6" id="KW-1133">Transmembrane helix</keyword>
<evidence type="ECO:0000256" key="5">
    <source>
        <dbReference type="ARBA" id="ARBA00023319"/>
    </source>
</evidence>
<dbReference type="EMBL" id="CAJPWZ010001229">
    <property type="protein sequence ID" value="CAG2210313.1"/>
    <property type="molecule type" value="Genomic_DNA"/>
</dbReference>
<gene>
    <name evidence="8" type="ORF">MEDL_24366</name>
</gene>
<evidence type="ECO:0000313" key="8">
    <source>
        <dbReference type="EMBL" id="CAG2210313.1"/>
    </source>
</evidence>
<comment type="subcellular location">
    <subcellularLocation>
        <location evidence="1">Membrane</location>
        <topology evidence="1">Single-pass type I membrane protein</topology>
    </subcellularLocation>
</comment>
<feature type="transmembrane region" description="Helical" evidence="6">
    <location>
        <begin position="110"/>
        <end position="132"/>
    </location>
</feature>
<dbReference type="Pfam" id="PF13927">
    <property type="entry name" value="Ig_3"/>
    <property type="match status" value="1"/>
</dbReference>
<keyword evidence="4" id="KW-0325">Glycoprotein</keyword>
<sequence>MVKVISLRESEGTRISVKVPTRHVNVNKQPNLKQYDRKTDQINLTCTAIGNPEPKYIWFKQDTKRNILSETITYVIEDVNSNNSGIYTCEAYNIINNIIYRNSYSVAIDIVHAAYAMSFTCTVVVVILCFAIRKRYCNRKKRNIHSHDQENISVYNNYAEIERISYHEVNP</sequence>
<dbReference type="InterPro" id="IPR003598">
    <property type="entry name" value="Ig_sub2"/>
</dbReference>
<evidence type="ECO:0000256" key="3">
    <source>
        <dbReference type="ARBA" id="ARBA00023157"/>
    </source>
</evidence>
<dbReference type="GO" id="GO:0050839">
    <property type="term" value="F:cell adhesion molecule binding"/>
    <property type="evidence" value="ECO:0007669"/>
    <property type="project" value="TreeGrafter"/>
</dbReference>
<keyword evidence="5" id="KW-0393">Immunoglobulin domain</keyword>
<proteinExistence type="predicted"/>
<dbReference type="GO" id="GO:0005911">
    <property type="term" value="C:cell-cell junction"/>
    <property type="evidence" value="ECO:0007669"/>
    <property type="project" value="TreeGrafter"/>
</dbReference>
<dbReference type="PANTHER" id="PTHR11640:SF31">
    <property type="entry name" value="IRREGULAR CHIASM C-ROUGHEST PROTEIN-RELATED"/>
    <property type="match status" value="1"/>
</dbReference>
<dbReference type="CDD" id="cd00096">
    <property type="entry name" value="Ig"/>
    <property type="match status" value="1"/>
</dbReference>
<evidence type="ECO:0000259" key="7">
    <source>
        <dbReference type="PROSITE" id="PS50835"/>
    </source>
</evidence>
<dbReference type="InterPro" id="IPR036179">
    <property type="entry name" value="Ig-like_dom_sf"/>
</dbReference>
<dbReference type="AlphaFoldDB" id="A0A8S3RVP7"/>
<organism evidence="8 9">
    <name type="scientific">Mytilus edulis</name>
    <name type="common">Blue mussel</name>
    <dbReference type="NCBI Taxonomy" id="6550"/>
    <lineage>
        <taxon>Eukaryota</taxon>
        <taxon>Metazoa</taxon>
        <taxon>Spiralia</taxon>
        <taxon>Lophotrochozoa</taxon>
        <taxon>Mollusca</taxon>
        <taxon>Bivalvia</taxon>
        <taxon>Autobranchia</taxon>
        <taxon>Pteriomorphia</taxon>
        <taxon>Mytilida</taxon>
        <taxon>Mytiloidea</taxon>
        <taxon>Mytilidae</taxon>
        <taxon>Mytilinae</taxon>
        <taxon>Mytilus</taxon>
    </lineage>
</organism>
<reference evidence="8" key="1">
    <citation type="submission" date="2021-03" db="EMBL/GenBank/DDBJ databases">
        <authorList>
            <person name="Bekaert M."/>
        </authorList>
    </citation>
    <scope>NUCLEOTIDE SEQUENCE</scope>
</reference>